<evidence type="ECO:0000313" key="2">
    <source>
        <dbReference type="EMBL" id="MCY1083208.1"/>
    </source>
</evidence>
<evidence type="ECO:0000259" key="1">
    <source>
        <dbReference type="Pfam" id="PF07791"/>
    </source>
</evidence>
<organism evidence="2 3">
    <name type="scientific">Archangium lansingense</name>
    <dbReference type="NCBI Taxonomy" id="2995310"/>
    <lineage>
        <taxon>Bacteria</taxon>
        <taxon>Pseudomonadati</taxon>
        <taxon>Myxococcota</taxon>
        <taxon>Myxococcia</taxon>
        <taxon>Myxococcales</taxon>
        <taxon>Cystobacterineae</taxon>
        <taxon>Archangiaceae</taxon>
        <taxon>Archangium</taxon>
    </lineage>
</organism>
<feature type="domain" description="Immunity MXAN-0049 protein" evidence="1">
    <location>
        <begin position="43"/>
        <end position="188"/>
    </location>
</feature>
<dbReference type="RefSeq" id="WP_267541746.1">
    <property type="nucleotide sequence ID" value="NZ_JAPNKA010000001.1"/>
</dbReference>
<proteinExistence type="predicted"/>
<dbReference type="EMBL" id="JAPNKA010000001">
    <property type="protein sequence ID" value="MCY1083208.1"/>
    <property type="molecule type" value="Genomic_DNA"/>
</dbReference>
<keyword evidence="3" id="KW-1185">Reference proteome</keyword>
<accession>A0ABT4AND7</accession>
<dbReference type="Proteomes" id="UP001207654">
    <property type="component" value="Unassembled WGS sequence"/>
</dbReference>
<evidence type="ECO:0000313" key="3">
    <source>
        <dbReference type="Proteomes" id="UP001207654"/>
    </source>
</evidence>
<reference evidence="2 3" key="1">
    <citation type="submission" date="2022-11" db="EMBL/GenBank/DDBJ databases">
        <title>Minimal conservation of predation-associated metabolite biosynthetic gene clusters underscores biosynthetic potential of Myxococcota including descriptions for ten novel species: Archangium lansinium sp. nov., Myxococcus landrumus sp. nov., Nannocystis bai.</title>
        <authorList>
            <person name="Ahearne A."/>
            <person name="Stevens C."/>
            <person name="Phillips K."/>
        </authorList>
    </citation>
    <scope>NUCLEOTIDE SEQUENCE [LARGE SCALE GENOMIC DNA]</scope>
    <source>
        <strain evidence="2 3">MIWBW</strain>
    </source>
</reference>
<gene>
    <name evidence="2" type="ORF">OV287_53110</name>
</gene>
<protein>
    <recommendedName>
        <fullName evidence="1">Immunity MXAN-0049 protein domain-containing protein</fullName>
    </recommendedName>
</protein>
<comment type="caution">
    <text evidence="2">The sequence shown here is derived from an EMBL/GenBank/DDBJ whole genome shotgun (WGS) entry which is preliminary data.</text>
</comment>
<sequence>MSFRELDTMGDINNLDLCYLDDFVEGIKIQSWRVGRGVRVGELYPEDAKILMRPENPGVQLSSLLGNSESMLVASRDFREAIEKLCANVEIEYLPFTLYDHHKRPYSRDYCIINPIGTFDCLDLKASDIVWDTEKPDNILRIEEAVLDREKTRAAPQLFRLKESPHTYVVGLDLAKEMQQRKLTNVFWTRLRFNDEL</sequence>
<dbReference type="Pfam" id="PF07791">
    <property type="entry name" value="Imm11"/>
    <property type="match status" value="1"/>
</dbReference>
<dbReference type="InterPro" id="IPR012433">
    <property type="entry name" value="Imm11"/>
</dbReference>
<name>A0ABT4AND7_9BACT</name>